<feature type="region of interest" description="Disordered" evidence="1">
    <location>
        <begin position="233"/>
        <end position="299"/>
    </location>
</feature>
<dbReference type="EMBL" id="OZ020098">
    <property type="protein sequence ID" value="CAK9270557.1"/>
    <property type="molecule type" value="Genomic_DNA"/>
</dbReference>
<dbReference type="PANTHER" id="PTHR35117">
    <property type="entry name" value="MYOSIN-M HEAVY PROTEIN"/>
    <property type="match status" value="1"/>
</dbReference>
<feature type="compositionally biased region" description="Polar residues" evidence="1">
    <location>
        <begin position="352"/>
        <end position="363"/>
    </location>
</feature>
<feature type="compositionally biased region" description="Low complexity" evidence="1">
    <location>
        <begin position="250"/>
        <end position="261"/>
    </location>
</feature>
<feature type="compositionally biased region" description="Polar residues" evidence="1">
    <location>
        <begin position="128"/>
        <end position="139"/>
    </location>
</feature>
<protein>
    <submittedName>
        <fullName evidence="2">Uncharacterized protein</fullName>
    </submittedName>
</protein>
<evidence type="ECO:0000313" key="3">
    <source>
        <dbReference type="Proteomes" id="UP001497444"/>
    </source>
</evidence>
<gene>
    <name evidence="2" type="ORF">CSSPJE1EN1_LOCUS16035</name>
</gene>
<evidence type="ECO:0000256" key="1">
    <source>
        <dbReference type="SAM" id="MobiDB-lite"/>
    </source>
</evidence>
<sequence>MSGVEAAYVVESYLLKNHYHRSLAEFRIEAAPDLSSLKSAPAYVRTVTNILDECIALRVEQREYLQQKTSMEKLVEGMQELLASYQAGLLLPRSPSCRPPTTIACAPRQLFNNQGGSKELLKRESGKKPQQQSAANSSHGCLPFGSKTSSSSPPGVRSVNPTMPPTVIRRTRRHSRTMALPPPQASLYSMTVDTKQQQAPHPSFPFLTPPPNPSWSTAATAVNVPLTVDAQQQQQLSLKRSQAPLQKQCPSASPSLHHSSPTESEIQGKKIHATKVVQEGNDKGPGTPPRQPLCEKNMSPDSSFLKALQENNELESELISLSSIQKPMEKVLESGSQKENCSPLKGLRNCPPRSNLSTKQNQASKKRALLSPNCTVSPKKVKALPVSTATPKEAHQCSPVPLVVASKDCPCSSLCTKDQNKDLFSAPCPTEDPRMEACSKLGSDLVSTQIASPVIQSTNSAWILPETTHRDLPSIHGSSADLDPMSCLSIRESALDKDLGVSTFNLIESGDSQGCRENEQMSEPLISIDDILEWDGCCFSDLMSGMLSDSMQGSFSHAEDDLPDPCSSSSRSFTTPDRFEYNCLVDAIDYEGHLPQLSGAVDNKNTYSGITSQGIGPA</sequence>
<evidence type="ECO:0000313" key="2">
    <source>
        <dbReference type="EMBL" id="CAK9270557.1"/>
    </source>
</evidence>
<dbReference type="Proteomes" id="UP001497444">
    <property type="component" value="Chromosome 3"/>
</dbReference>
<reference evidence="2" key="1">
    <citation type="submission" date="2024-02" db="EMBL/GenBank/DDBJ databases">
        <authorList>
            <consortium name="ELIXIR-Norway"/>
            <consortium name="Elixir Norway"/>
        </authorList>
    </citation>
    <scope>NUCLEOTIDE SEQUENCE</scope>
</reference>
<feature type="region of interest" description="Disordered" evidence="1">
    <location>
        <begin position="553"/>
        <end position="573"/>
    </location>
</feature>
<feature type="compositionally biased region" description="Polar residues" evidence="1">
    <location>
        <begin position="236"/>
        <end position="249"/>
    </location>
</feature>
<feature type="region of interest" description="Disordered" evidence="1">
    <location>
        <begin position="330"/>
        <end position="367"/>
    </location>
</feature>
<proteinExistence type="predicted"/>
<organism evidence="2 3">
    <name type="scientific">Sphagnum jensenii</name>
    <dbReference type="NCBI Taxonomy" id="128206"/>
    <lineage>
        <taxon>Eukaryota</taxon>
        <taxon>Viridiplantae</taxon>
        <taxon>Streptophyta</taxon>
        <taxon>Embryophyta</taxon>
        <taxon>Bryophyta</taxon>
        <taxon>Sphagnophytina</taxon>
        <taxon>Sphagnopsida</taxon>
        <taxon>Sphagnales</taxon>
        <taxon>Sphagnaceae</taxon>
        <taxon>Sphagnum</taxon>
    </lineage>
</organism>
<dbReference type="PANTHER" id="PTHR35117:SF1">
    <property type="entry name" value="MYOSIN-M HEAVY PROTEIN"/>
    <property type="match status" value="1"/>
</dbReference>
<name>A0ABP0WVV4_9BRYO</name>
<accession>A0ABP0WVV4</accession>
<keyword evidence="3" id="KW-1185">Reference proteome</keyword>
<feature type="region of interest" description="Disordered" evidence="1">
    <location>
        <begin position="119"/>
        <end position="181"/>
    </location>
</feature>